<dbReference type="EMBL" id="JAYMRR010000005">
    <property type="protein sequence ID" value="MFB8749510.1"/>
    <property type="molecule type" value="Genomic_DNA"/>
</dbReference>
<dbReference type="GO" id="GO:0005524">
    <property type="term" value="F:ATP binding"/>
    <property type="evidence" value="ECO:0007669"/>
    <property type="project" value="UniProtKB-KW"/>
</dbReference>
<reference evidence="6 7" key="1">
    <citation type="submission" date="2024-01" db="EMBL/GenBank/DDBJ databases">
        <title>Genome mining of biosynthetic gene clusters to explore secondary metabolites of Streptomyces sp.</title>
        <authorList>
            <person name="Baig A."/>
            <person name="Ajitkumar Shintre N."/>
            <person name="Kumar H."/>
            <person name="Anbarasu A."/>
            <person name="Ramaiah S."/>
        </authorList>
    </citation>
    <scope>NUCLEOTIDE SEQUENCE [LARGE SCALE GENOMIC DNA]</scope>
    <source>
        <strain evidence="6 7">A03</strain>
    </source>
</reference>
<organism evidence="6 7">
    <name type="scientific">Streptomyces parvulus</name>
    <dbReference type="NCBI Taxonomy" id="146923"/>
    <lineage>
        <taxon>Bacteria</taxon>
        <taxon>Bacillati</taxon>
        <taxon>Actinomycetota</taxon>
        <taxon>Actinomycetes</taxon>
        <taxon>Kitasatosporales</taxon>
        <taxon>Streptomycetaceae</taxon>
        <taxon>Streptomyces</taxon>
    </lineage>
</organism>
<keyword evidence="7" id="KW-1185">Reference proteome</keyword>
<dbReference type="PANTHER" id="PTHR11528">
    <property type="entry name" value="HEAT SHOCK PROTEIN 90 FAMILY MEMBER"/>
    <property type="match status" value="1"/>
</dbReference>
<name>A0ABV5D9W3_9ACTN</name>
<proteinExistence type="inferred from homology"/>
<evidence type="ECO:0000313" key="6">
    <source>
        <dbReference type="EMBL" id="MFB8749510.1"/>
    </source>
</evidence>
<evidence type="ECO:0000256" key="3">
    <source>
        <dbReference type="ARBA" id="ARBA00022840"/>
    </source>
</evidence>
<dbReference type="Pfam" id="PF02518">
    <property type="entry name" value="HATPase_c"/>
    <property type="match status" value="1"/>
</dbReference>
<dbReference type="InterPro" id="IPR003594">
    <property type="entry name" value="HATPase_dom"/>
</dbReference>
<dbReference type="Gene3D" id="3.30.565.10">
    <property type="entry name" value="Histidine kinase-like ATPase, C-terminal domain"/>
    <property type="match status" value="1"/>
</dbReference>
<sequence length="633" mass="69011">MRNIEISTDVNSFLSMVESLFDSPTVLLRELLQNALEATFQAVRAGAHASPIHIRTPDAITSPGDGARGVLSVSDHGVGMTEADLERSLSSVFFSGWPTGSGETLGIGKFGFGFYTVFLAADEVSVTSQALQAPDGEATSVCWSLRRDEGIARLRAAEGAPQPHGTSVALLIDPRREHLFTTESVLEYLRDAYLYAPFPVHVDGVPLGVPKVEGWRDSLFARGGGAADLMRDRFGWDEKPLHAQPVEIDGEGVLAIIPDGVPAPPVTVYRRGIKVTAEELLPYPLNYFMCGIVNVEDIELKPDRAGLRNDERYTRLRQNLFDGAKELLKGLTGRPGSTLERVFDAHGEQITRVMGKSPDLRRALGPHLPLPLYFPSPTRRHVTVAEILEQDRGRTVYWAYDRGVDQLFADRVRYLGGTSILLKDRRMLELVSSICAEQGLTLRHVVHDYIAETRSSTVSESPLTALFESVVEDDCSVLCVEDLDDRVPVKLISVGAGPAGEATGIDLSVLLDSDWRQLENDVDFFSSSLASLSSLSATSDDDGWWVVVNLRNAIIRDLSTSLEGGCNAKTLERHARIMVALAKFMAQTSIGAEQFERLNSEVLSVLHDSLAARDPVASGVPSNDGVASNESES</sequence>
<keyword evidence="3 6" id="KW-0067">ATP-binding</keyword>
<protein>
    <submittedName>
        <fullName evidence="6">ATP-binding protein</fullName>
    </submittedName>
</protein>
<evidence type="ECO:0000313" key="7">
    <source>
        <dbReference type="Proteomes" id="UP001585018"/>
    </source>
</evidence>
<evidence type="ECO:0000256" key="1">
    <source>
        <dbReference type="ARBA" id="ARBA00008239"/>
    </source>
</evidence>
<dbReference type="InterPro" id="IPR036890">
    <property type="entry name" value="HATPase_C_sf"/>
</dbReference>
<feature type="domain" description="Histidine kinase/HSP90-like ATPase" evidence="5">
    <location>
        <begin position="27"/>
        <end position="129"/>
    </location>
</feature>
<evidence type="ECO:0000259" key="5">
    <source>
        <dbReference type="Pfam" id="PF02518"/>
    </source>
</evidence>
<evidence type="ECO:0000256" key="2">
    <source>
        <dbReference type="ARBA" id="ARBA00022741"/>
    </source>
</evidence>
<dbReference type="InterPro" id="IPR001404">
    <property type="entry name" value="Hsp90_fam"/>
</dbReference>
<gene>
    <name evidence="6" type="ORF">VSS30_11950</name>
</gene>
<dbReference type="PRINTS" id="PR00775">
    <property type="entry name" value="HEATSHOCK90"/>
</dbReference>
<keyword evidence="4" id="KW-0143">Chaperone</keyword>
<dbReference type="Proteomes" id="UP001585018">
    <property type="component" value="Unassembled WGS sequence"/>
</dbReference>
<accession>A0ABV5D9W3</accession>
<comment type="caution">
    <text evidence="6">The sequence shown here is derived from an EMBL/GenBank/DDBJ whole genome shotgun (WGS) entry which is preliminary data.</text>
</comment>
<comment type="similarity">
    <text evidence="1">Belongs to the heat shock protein 90 family.</text>
</comment>
<dbReference type="RefSeq" id="WP_351938484.1">
    <property type="nucleotide sequence ID" value="NZ_JAYMRR010000005.1"/>
</dbReference>
<keyword evidence="2" id="KW-0547">Nucleotide-binding</keyword>
<evidence type="ECO:0000256" key="4">
    <source>
        <dbReference type="ARBA" id="ARBA00023186"/>
    </source>
</evidence>
<dbReference type="SUPFAM" id="SSF55874">
    <property type="entry name" value="ATPase domain of HSP90 chaperone/DNA topoisomerase II/histidine kinase"/>
    <property type="match status" value="1"/>
</dbReference>
<dbReference type="InterPro" id="IPR020575">
    <property type="entry name" value="Hsp90_N"/>
</dbReference>